<gene>
    <name evidence="2" type="ORF">ESW18_17325</name>
    <name evidence="1" type="ORF">LV84_03470</name>
</gene>
<protein>
    <submittedName>
        <fullName evidence="1">Uncharacterized protein</fullName>
    </submittedName>
</protein>
<name>A0A2W7QW12_9BACT</name>
<evidence type="ECO:0000313" key="2">
    <source>
        <dbReference type="EMBL" id="TXD76192.1"/>
    </source>
</evidence>
<dbReference type="AlphaFoldDB" id="A0A2W7QW12"/>
<dbReference type="OrthoDB" id="840340at2"/>
<evidence type="ECO:0000313" key="4">
    <source>
        <dbReference type="Proteomes" id="UP000321927"/>
    </source>
</evidence>
<dbReference type="EMBL" id="VORV01000014">
    <property type="protein sequence ID" value="TXD76192.1"/>
    <property type="molecule type" value="Genomic_DNA"/>
</dbReference>
<dbReference type="RefSeq" id="WP_086502731.1">
    <property type="nucleotide sequence ID" value="NZ_MSSV01000019.1"/>
</dbReference>
<reference evidence="1 3" key="1">
    <citation type="submission" date="2018-06" db="EMBL/GenBank/DDBJ databases">
        <title>Genomic Encyclopedia of Archaeal and Bacterial Type Strains, Phase II (KMG-II): from individual species to whole genera.</title>
        <authorList>
            <person name="Goeker M."/>
        </authorList>
    </citation>
    <scope>NUCLEOTIDE SEQUENCE [LARGE SCALE GENOMIC DNA]</scope>
    <source>
        <strain evidence="1 3">DSM 22686</strain>
    </source>
</reference>
<keyword evidence="4" id="KW-1185">Reference proteome</keyword>
<proteinExistence type="predicted"/>
<reference evidence="2 4" key="2">
    <citation type="submission" date="2019-08" db="EMBL/GenBank/DDBJ databases">
        <title>Genome of Algoriphagus ratkowskyi IC026.</title>
        <authorList>
            <person name="Bowman J.P."/>
        </authorList>
    </citation>
    <scope>NUCLEOTIDE SEQUENCE [LARGE SCALE GENOMIC DNA]</scope>
    <source>
        <strain evidence="2 4">IC026</strain>
    </source>
</reference>
<sequence>MIVSKNEKARILEAYFEKSISKGEMEKLLQEGITIPPIDWVYSNEDDKLKKEQRRQLIEKVFKVSFPKIEWV</sequence>
<organism evidence="1 3">
    <name type="scientific">Algoriphagus ratkowskyi</name>
    <dbReference type="NCBI Taxonomy" id="57028"/>
    <lineage>
        <taxon>Bacteria</taxon>
        <taxon>Pseudomonadati</taxon>
        <taxon>Bacteroidota</taxon>
        <taxon>Cytophagia</taxon>
        <taxon>Cytophagales</taxon>
        <taxon>Cyclobacteriaceae</taxon>
        <taxon>Algoriphagus</taxon>
    </lineage>
</organism>
<dbReference type="Proteomes" id="UP000249115">
    <property type="component" value="Unassembled WGS sequence"/>
</dbReference>
<evidence type="ECO:0000313" key="3">
    <source>
        <dbReference type="Proteomes" id="UP000249115"/>
    </source>
</evidence>
<dbReference type="Proteomes" id="UP000321927">
    <property type="component" value="Unassembled WGS sequence"/>
</dbReference>
<comment type="caution">
    <text evidence="1">The sequence shown here is derived from an EMBL/GenBank/DDBJ whole genome shotgun (WGS) entry which is preliminary data.</text>
</comment>
<evidence type="ECO:0000313" key="1">
    <source>
        <dbReference type="EMBL" id="PZX52464.1"/>
    </source>
</evidence>
<dbReference type="EMBL" id="QKZU01000015">
    <property type="protein sequence ID" value="PZX52464.1"/>
    <property type="molecule type" value="Genomic_DNA"/>
</dbReference>
<accession>A0A2W7QW12</accession>